<accession>A0ABY7TQC3</accession>
<comment type="similarity">
    <text evidence="1">Belongs to the UPF0111 family.</text>
</comment>
<evidence type="ECO:0000256" key="1">
    <source>
        <dbReference type="ARBA" id="ARBA00008591"/>
    </source>
</evidence>
<dbReference type="EMBL" id="CP117411">
    <property type="protein sequence ID" value="WCT75438.1"/>
    <property type="molecule type" value="Genomic_DNA"/>
</dbReference>
<dbReference type="Gene3D" id="1.20.58.220">
    <property type="entry name" value="Phosphate transport system protein phou homolog 2, domain 2"/>
    <property type="match status" value="1"/>
</dbReference>
<name>A0ABY7TQC3_9SPHN</name>
<organism evidence="2 3">
    <name type="scientific">Sphingomonas naphthae</name>
    <dbReference type="NCBI Taxonomy" id="1813468"/>
    <lineage>
        <taxon>Bacteria</taxon>
        <taxon>Pseudomonadati</taxon>
        <taxon>Pseudomonadota</taxon>
        <taxon>Alphaproteobacteria</taxon>
        <taxon>Sphingomonadales</taxon>
        <taxon>Sphingomonadaceae</taxon>
        <taxon>Sphingomonas</taxon>
    </lineage>
</organism>
<dbReference type="PANTHER" id="PTHR37298:SF1">
    <property type="entry name" value="UPF0111 PROTEIN YKAA"/>
    <property type="match status" value="1"/>
</dbReference>
<protein>
    <submittedName>
        <fullName evidence="2">DUF47 family protein</fullName>
    </submittedName>
</protein>
<dbReference type="Pfam" id="PF01865">
    <property type="entry name" value="PhoU_div"/>
    <property type="match status" value="1"/>
</dbReference>
<dbReference type="InterPro" id="IPR018445">
    <property type="entry name" value="Put_Phosphate_transp_reg"/>
</dbReference>
<sequence>MRQIAALPYRIEEDGSFRVMLITSRETKRWVIPKGNLIRGLPRHRAAGQEAWEEAGLTGVICPSSIGTYSYAKRRRSGAVRTADVDVFPLAVMGQDDDWPERLEREARWFTLSEAAGLVQEPGLKALIAGFRGPPQRESIITRALQRVRRTGGERIPMLKWFQALMPSQGSFFEQFEAHAATLVAGADALARLLESQDAAAIQTHAKTIVDEEHKADDIIRDVLQDVRRILVTPFDRSAITGLIGVMDDAIDQMNSFAKTITLYDVTRFQPEMRDMGGIIVEAARITAEVMPLLRSIGTNGARITELTERLVRIEGKADDIHDAGVHALYRASSEKPMEFIVGRELFSSLEKIVDRFEDVANEVQGLVIDHA</sequence>
<dbReference type="CDD" id="cd04666">
    <property type="entry name" value="NUDIX_DIPP2_like_Nudt4"/>
    <property type="match status" value="1"/>
</dbReference>
<dbReference type="InterPro" id="IPR047198">
    <property type="entry name" value="DDP-like_NUDIX"/>
</dbReference>
<dbReference type="InterPro" id="IPR052912">
    <property type="entry name" value="UPF0111_domain"/>
</dbReference>
<evidence type="ECO:0000313" key="3">
    <source>
        <dbReference type="Proteomes" id="UP001220395"/>
    </source>
</evidence>
<dbReference type="Gene3D" id="3.90.79.10">
    <property type="entry name" value="Nucleoside Triphosphate Pyrophosphohydrolase"/>
    <property type="match status" value="1"/>
</dbReference>
<dbReference type="RefSeq" id="WP_273691335.1">
    <property type="nucleotide sequence ID" value="NZ_CP117411.1"/>
</dbReference>
<dbReference type="InterPro" id="IPR015797">
    <property type="entry name" value="NUDIX_hydrolase-like_dom_sf"/>
</dbReference>
<dbReference type="PANTHER" id="PTHR37298">
    <property type="entry name" value="UPF0111 PROTEIN YKAA"/>
    <property type="match status" value="1"/>
</dbReference>
<dbReference type="InterPro" id="IPR038078">
    <property type="entry name" value="PhoU-like_sf"/>
</dbReference>
<gene>
    <name evidence="2" type="ORF">PQ455_09755</name>
</gene>
<keyword evidence="3" id="KW-1185">Reference proteome</keyword>
<proteinExistence type="inferred from homology"/>
<dbReference type="Proteomes" id="UP001220395">
    <property type="component" value="Chromosome"/>
</dbReference>
<dbReference type="SUPFAM" id="SSF55811">
    <property type="entry name" value="Nudix"/>
    <property type="match status" value="1"/>
</dbReference>
<evidence type="ECO:0000313" key="2">
    <source>
        <dbReference type="EMBL" id="WCT75438.1"/>
    </source>
</evidence>
<reference evidence="2 3" key="1">
    <citation type="submission" date="2023-02" db="EMBL/GenBank/DDBJ databases">
        <title>Genome sequence of Sphingomonas naphthae.</title>
        <authorList>
            <person name="Kim S."/>
            <person name="Heo J."/>
            <person name="Kwon S.-W."/>
        </authorList>
    </citation>
    <scope>NUCLEOTIDE SEQUENCE [LARGE SCALE GENOMIC DNA]</scope>
    <source>
        <strain evidence="2 3">KACC 18716</strain>
    </source>
</reference>